<dbReference type="AlphaFoldDB" id="A0A6G1H9Q1"/>
<dbReference type="GO" id="GO:0006887">
    <property type="term" value="P:exocytosis"/>
    <property type="evidence" value="ECO:0007669"/>
    <property type="project" value="TreeGrafter"/>
</dbReference>
<feature type="compositionally biased region" description="Basic and acidic residues" evidence="5">
    <location>
        <begin position="91"/>
        <end position="103"/>
    </location>
</feature>
<dbReference type="GO" id="GO:0005886">
    <property type="term" value="C:plasma membrane"/>
    <property type="evidence" value="ECO:0007669"/>
    <property type="project" value="TreeGrafter"/>
</dbReference>
<feature type="region of interest" description="Disordered" evidence="5">
    <location>
        <begin position="310"/>
        <end position="351"/>
    </location>
</feature>
<keyword evidence="3" id="KW-0653">Protein transport</keyword>
<evidence type="ECO:0000256" key="4">
    <source>
        <dbReference type="ARBA" id="ARBA00072549"/>
    </source>
</evidence>
<feature type="compositionally biased region" description="Low complexity" evidence="5">
    <location>
        <begin position="134"/>
        <end position="146"/>
    </location>
</feature>
<feature type="compositionally biased region" description="Polar residues" evidence="5">
    <location>
        <begin position="23"/>
        <end position="33"/>
    </location>
</feature>
<accession>A0A6G1H9Q1</accession>
<organism evidence="7 8">
    <name type="scientific">Aulographum hederae CBS 113979</name>
    <dbReference type="NCBI Taxonomy" id="1176131"/>
    <lineage>
        <taxon>Eukaryota</taxon>
        <taxon>Fungi</taxon>
        <taxon>Dikarya</taxon>
        <taxon>Ascomycota</taxon>
        <taxon>Pezizomycotina</taxon>
        <taxon>Dothideomycetes</taxon>
        <taxon>Pleosporomycetidae</taxon>
        <taxon>Aulographales</taxon>
        <taxon>Aulographaceae</taxon>
    </lineage>
</organism>
<dbReference type="Proteomes" id="UP000800041">
    <property type="component" value="Unassembled WGS sequence"/>
</dbReference>
<gene>
    <name evidence="7" type="ORF">K402DRAFT_311430</name>
</gene>
<dbReference type="EMBL" id="ML977144">
    <property type="protein sequence ID" value="KAF1989739.1"/>
    <property type="molecule type" value="Genomic_DNA"/>
</dbReference>
<dbReference type="GO" id="GO:0006906">
    <property type="term" value="P:vesicle fusion"/>
    <property type="evidence" value="ECO:0007669"/>
    <property type="project" value="TreeGrafter"/>
</dbReference>
<evidence type="ECO:0000313" key="7">
    <source>
        <dbReference type="EMBL" id="KAF1989739.1"/>
    </source>
</evidence>
<dbReference type="SUPFAM" id="SSF58038">
    <property type="entry name" value="SNARE fusion complex"/>
    <property type="match status" value="2"/>
</dbReference>
<dbReference type="SMART" id="SM00397">
    <property type="entry name" value="t_SNARE"/>
    <property type="match status" value="2"/>
</dbReference>
<keyword evidence="2" id="KW-0813">Transport</keyword>
<dbReference type="CDD" id="cd15886">
    <property type="entry name" value="SNARE_SEC9N"/>
    <property type="match status" value="1"/>
</dbReference>
<dbReference type="GO" id="GO:0019905">
    <property type="term" value="F:syntaxin binding"/>
    <property type="evidence" value="ECO:0007669"/>
    <property type="project" value="TreeGrafter"/>
</dbReference>
<feature type="domain" description="T-SNARE coiled-coil homology" evidence="6">
    <location>
        <begin position="352"/>
        <end position="414"/>
    </location>
</feature>
<feature type="region of interest" description="Disordered" evidence="5">
    <location>
        <begin position="1"/>
        <end position="196"/>
    </location>
</feature>
<feature type="compositionally biased region" description="Gly residues" evidence="5">
    <location>
        <begin position="155"/>
        <end position="171"/>
    </location>
</feature>
<keyword evidence="8" id="KW-1185">Reference proteome</keyword>
<sequence>KSADDVSEKKSSLFSRSNKEKSSGGNPYAQTSSPDPYAQPAPPAYNGGSNNDSFRQDKTPVPVGGYGGSARFGTSGAYANQNGYGASTPYGDERGQESAERRPGGYGGMGGMARSRSDDTGRQALFGDAPQKYQQQQQQQQQQQSQLPPEERNGGEGGYGASSSGGYGESQGYGAYADRQLTEEEQEEEDVQASKQEIRFIKQQDVSSTRNALRLADQAYQTGSSTLERLGQQGERIHNTERNLDLASVQNRVATEKAKELKTLNRSMFAVHTSNPFTAKSRREERDMKIMDTHRRERDERDRTRAEAYQSHARQGQFSRELRDNPEAPRTTNRANLAERSKYQFEADSEDEAMENEIDDNLDALHGAAGKLKGLARAMGSEVDTQNKHIERITNKTDKVDDEIAMNRARLDRI</sequence>
<dbReference type="InterPro" id="IPR000727">
    <property type="entry name" value="T_SNARE_dom"/>
</dbReference>
<dbReference type="PANTHER" id="PTHR19305">
    <property type="entry name" value="SYNAPTOSOMAL ASSOCIATED PROTEIN"/>
    <property type="match status" value="1"/>
</dbReference>
<proteinExistence type="inferred from homology"/>
<reference evidence="7" key="1">
    <citation type="journal article" date="2020" name="Stud. Mycol.">
        <title>101 Dothideomycetes genomes: a test case for predicting lifestyles and emergence of pathogens.</title>
        <authorList>
            <person name="Haridas S."/>
            <person name="Albert R."/>
            <person name="Binder M."/>
            <person name="Bloem J."/>
            <person name="Labutti K."/>
            <person name="Salamov A."/>
            <person name="Andreopoulos B."/>
            <person name="Baker S."/>
            <person name="Barry K."/>
            <person name="Bills G."/>
            <person name="Bluhm B."/>
            <person name="Cannon C."/>
            <person name="Castanera R."/>
            <person name="Culley D."/>
            <person name="Daum C."/>
            <person name="Ezra D."/>
            <person name="Gonzalez J."/>
            <person name="Henrissat B."/>
            <person name="Kuo A."/>
            <person name="Liang C."/>
            <person name="Lipzen A."/>
            <person name="Lutzoni F."/>
            <person name="Magnuson J."/>
            <person name="Mondo S."/>
            <person name="Nolan M."/>
            <person name="Ohm R."/>
            <person name="Pangilinan J."/>
            <person name="Park H.-J."/>
            <person name="Ramirez L."/>
            <person name="Alfaro M."/>
            <person name="Sun H."/>
            <person name="Tritt A."/>
            <person name="Yoshinaga Y."/>
            <person name="Zwiers L.-H."/>
            <person name="Turgeon B."/>
            <person name="Goodwin S."/>
            <person name="Spatafora J."/>
            <person name="Crous P."/>
            <person name="Grigoriev I."/>
        </authorList>
    </citation>
    <scope>NUCLEOTIDE SEQUENCE</scope>
    <source>
        <strain evidence="7">CBS 113979</strain>
    </source>
</reference>
<evidence type="ECO:0000256" key="3">
    <source>
        <dbReference type="ARBA" id="ARBA00022927"/>
    </source>
</evidence>
<dbReference type="Gene3D" id="1.20.5.110">
    <property type="match status" value="2"/>
</dbReference>
<dbReference type="GO" id="GO:0015031">
    <property type="term" value="P:protein transport"/>
    <property type="evidence" value="ECO:0007669"/>
    <property type="project" value="UniProtKB-KW"/>
</dbReference>
<evidence type="ECO:0000313" key="8">
    <source>
        <dbReference type="Proteomes" id="UP000800041"/>
    </source>
</evidence>
<evidence type="ECO:0000256" key="5">
    <source>
        <dbReference type="SAM" id="MobiDB-lite"/>
    </source>
</evidence>
<dbReference type="CDD" id="cd15857">
    <property type="entry name" value="SNARE_SEC9C"/>
    <property type="match status" value="1"/>
</dbReference>
<feature type="non-terminal residue" evidence="7">
    <location>
        <position position="414"/>
    </location>
</feature>
<name>A0A6G1H9Q1_9PEZI</name>
<evidence type="ECO:0000256" key="1">
    <source>
        <dbReference type="ARBA" id="ARBA00009480"/>
    </source>
</evidence>
<dbReference type="PROSITE" id="PS50192">
    <property type="entry name" value="T_SNARE"/>
    <property type="match status" value="1"/>
</dbReference>
<comment type="similarity">
    <text evidence="1">Belongs to the SNAP-25 family.</text>
</comment>
<evidence type="ECO:0000256" key="2">
    <source>
        <dbReference type="ARBA" id="ARBA00022448"/>
    </source>
</evidence>
<evidence type="ECO:0000259" key="6">
    <source>
        <dbReference type="PROSITE" id="PS50192"/>
    </source>
</evidence>
<dbReference type="GO" id="GO:0031201">
    <property type="term" value="C:SNARE complex"/>
    <property type="evidence" value="ECO:0007669"/>
    <property type="project" value="TreeGrafter"/>
</dbReference>
<feature type="compositionally biased region" description="Basic and acidic residues" evidence="5">
    <location>
        <begin position="1"/>
        <end position="22"/>
    </location>
</feature>
<dbReference type="PANTHER" id="PTHR19305:SF9">
    <property type="entry name" value="SYNAPTOSOMAL-ASSOCIATED PROTEIN 29"/>
    <property type="match status" value="1"/>
</dbReference>
<feature type="non-terminal residue" evidence="7">
    <location>
        <position position="1"/>
    </location>
</feature>
<dbReference type="OrthoDB" id="18679at2759"/>
<protein>
    <recommendedName>
        <fullName evidence="4">Protein transport protein SEC9</fullName>
    </recommendedName>
</protein>
<dbReference type="GO" id="GO:0005484">
    <property type="term" value="F:SNAP receptor activity"/>
    <property type="evidence" value="ECO:0007669"/>
    <property type="project" value="TreeGrafter"/>
</dbReference>
<dbReference type="FunFam" id="1.20.5.110:FF:000043">
    <property type="entry name" value="Protein transport protein sec9"/>
    <property type="match status" value="1"/>
</dbReference>